<keyword evidence="2" id="KW-0624">Polysaccharide degradation</keyword>
<evidence type="ECO:0000256" key="6">
    <source>
        <dbReference type="PIRSR" id="PIRSR606710-2"/>
    </source>
</evidence>
<organism evidence="8 9">
    <name type="scientific">Paenibacillus pectinilyticus</name>
    <dbReference type="NCBI Taxonomy" id="512399"/>
    <lineage>
        <taxon>Bacteria</taxon>
        <taxon>Bacillati</taxon>
        <taxon>Bacillota</taxon>
        <taxon>Bacilli</taxon>
        <taxon>Bacillales</taxon>
        <taxon>Paenibacillaceae</taxon>
        <taxon>Paenibacillus</taxon>
    </lineage>
</organism>
<keyword evidence="4" id="KW-0119">Carbohydrate metabolism</keyword>
<dbReference type="RefSeq" id="WP_065852104.1">
    <property type="nucleotide sequence ID" value="NZ_LYPC01000014.1"/>
</dbReference>
<dbReference type="Gene3D" id="2.60.120.260">
    <property type="entry name" value="Galactose-binding domain-like"/>
    <property type="match status" value="1"/>
</dbReference>
<keyword evidence="5 7" id="KW-0326">Glycosidase</keyword>
<reference evidence="9" key="1">
    <citation type="submission" date="2016-05" db="EMBL/GenBank/DDBJ databases">
        <title>Paenibacillus oryzae. sp. nov., isolated from the rice root.</title>
        <authorList>
            <person name="Zhang J."/>
            <person name="Zhang X."/>
        </authorList>
    </citation>
    <scope>NUCLEOTIDE SEQUENCE [LARGE SCALE GENOMIC DNA]</scope>
    <source>
        <strain evidence="9">KCTC13222</strain>
    </source>
</reference>
<feature type="site" description="Important for catalytic activity, responsible for pKa modulation of the active site Glu and correct orientation of both the proton donor and substrate" evidence="6">
    <location>
        <position position="181"/>
    </location>
</feature>
<evidence type="ECO:0000256" key="2">
    <source>
        <dbReference type="ARBA" id="ARBA00022651"/>
    </source>
</evidence>
<name>A0A1C1A3R1_9BACL</name>
<evidence type="ECO:0000256" key="3">
    <source>
        <dbReference type="ARBA" id="ARBA00022801"/>
    </source>
</evidence>
<dbReference type="STRING" id="512399.A8709_13905"/>
<proteinExistence type="inferred from homology"/>
<gene>
    <name evidence="8" type="ORF">A8709_13905</name>
</gene>
<sequence>MEVNYGPDRFSINPFLPCNEYIPDGEPYVFGDRVYVYGSHDLFGSGAFCGGDYVTWSAPVDNLTDWRYEGVIYKKMQDPYVNKMVNSGKKGMMKTHMFAPDIVEIEGKYYLYYGIGLSKSGFGVAVSDSPVGPFEYIGRVRYPESEKPKNWKDGRDGIEDGDFVFGKGKGPLLNMANYLYDPSVIYDNGRLYLYFGLCFCHVVELDPNDMRTVIKNEQTGRYSSESLIPSMFTQRSKRKDFDRMGMLNGPSIRKINDVFYLVYYGTGPNKCNAMCYATSKSPFGPFEYGGILVSLGNARYKGQNAPTEYVGNTHGGLVNLHGTWYIIYHRHTGNQMGGRQAMVAALTMRPDGSFEHAEHHSMGFSKSALPAYHQWPAFMACYLTDAQGKAKAKTNSPYIVQRELAFGFVDDHSGKKVFQVVTNTTSESVVGYKYFDFGHEAHENTKVILSIFAESNGYVDIFIDSPLSGELIAQVQVYRSSEYTDFLSPLKAITGVHAVYFVFHPEGKTLGDFSHFAFV</sequence>
<dbReference type="PANTHER" id="PTHR43772:SF2">
    <property type="entry name" value="PUTATIVE (AFU_ORTHOLOGUE AFUA_2G04480)-RELATED"/>
    <property type="match status" value="1"/>
</dbReference>
<evidence type="ECO:0000256" key="4">
    <source>
        <dbReference type="ARBA" id="ARBA00023277"/>
    </source>
</evidence>
<dbReference type="GO" id="GO:0045493">
    <property type="term" value="P:xylan catabolic process"/>
    <property type="evidence" value="ECO:0007669"/>
    <property type="project" value="UniProtKB-KW"/>
</dbReference>
<dbReference type="CDD" id="cd04084">
    <property type="entry name" value="CBM6_xylanase-like"/>
    <property type="match status" value="1"/>
</dbReference>
<comment type="caution">
    <text evidence="8">The sequence shown here is derived from an EMBL/GenBank/DDBJ whole genome shotgun (WGS) entry which is preliminary data.</text>
</comment>
<keyword evidence="3 7" id="KW-0378">Hydrolase</keyword>
<dbReference type="GO" id="GO:0004553">
    <property type="term" value="F:hydrolase activity, hydrolyzing O-glycosyl compounds"/>
    <property type="evidence" value="ECO:0007669"/>
    <property type="project" value="InterPro"/>
</dbReference>
<dbReference type="Pfam" id="PF04616">
    <property type="entry name" value="Glyco_hydro_43"/>
    <property type="match status" value="1"/>
</dbReference>
<protein>
    <recommendedName>
        <fullName evidence="10">CBM6 domain-containing protein</fullName>
    </recommendedName>
</protein>
<accession>A0A1C1A3R1</accession>
<evidence type="ECO:0008006" key="10">
    <source>
        <dbReference type="Google" id="ProtNLM"/>
    </source>
</evidence>
<evidence type="ECO:0000256" key="5">
    <source>
        <dbReference type="ARBA" id="ARBA00023295"/>
    </source>
</evidence>
<dbReference type="CDD" id="cd18620">
    <property type="entry name" value="GH43_XylA-like"/>
    <property type="match status" value="1"/>
</dbReference>
<dbReference type="InterPro" id="IPR052176">
    <property type="entry name" value="Glycosyl_Hydrlase_43_Enz"/>
</dbReference>
<dbReference type="EMBL" id="LYPC01000014">
    <property type="protein sequence ID" value="OCT15193.1"/>
    <property type="molecule type" value="Genomic_DNA"/>
</dbReference>
<keyword evidence="9" id="KW-1185">Reference proteome</keyword>
<dbReference type="Gene3D" id="2.115.10.20">
    <property type="entry name" value="Glycosyl hydrolase domain, family 43"/>
    <property type="match status" value="1"/>
</dbReference>
<evidence type="ECO:0000256" key="7">
    <source>
        <dbReference type="RuleBase" id="RU361187"/>
    </source>
</evidence>
<dbReference type="AlphaFoldDB" id="A0A1C1A3R1"/>
<evidence type="ECO:0000256" key="1">
    <source>
        <dbReference type="ARBA" id="ARBA00009865"/>
    </source>
</evidence>
<comment type="similarity">
    <text evidence="1 7">Belongs to the glycosyl hydrolase 43 family.</text>
</comment>
<dbReference type="Proteomes" id="UP000093309">
    <property type="component" value="Unassembled WGS sequence"/>
</dbReference>
<dbReference type="InterPro" id="IPR006710">
    <property type="entry name" value="Glyco_hydro_43"/>
</dbReference>
<evidence type="ECO:0000313" key="9">
    <source>
        <dbReference type="Proteomes" id="UP000093309"/>
    </source>
</evidence>
<dbReference type="PANTHER" id="PTHR43772">
    <property type="entry name" value="ENDO-1,4-BETA-XYLANASE"/>
    <property type="match status" value="1"/>
</dbReference>
<evidence type="ECO:0000313" key="8">
    <source>
        <dbReference type="EMBL" id="OCT15193.1"/>
    </source>
</evidence>
<keyword evidence="2" id="KW-0858">Xylan degradation</keyword>
<dbReference type="SUPFAM" id="SSF75005">
    <property type="entry name" value="Arabinanase/levansucrase/invertase"/>
    <property type="match status" value="1"/>
</dbReference>
<dbReference type="InterPro" id="IPR023296">
    <property type="entry name" value="Glyco_hydro_beta-prop_sf"/>
</dbReference>